<dbReference type="InterPro" id="IPR050334">
    <property type="entry name" value="Molybdenum_import_ModC"/>
</dbReference>
<evidence type="ECO:0000256" key="8">
    <source>
        <dbReference type="ARBA" id="ARBA00023136"/>
    </source>
</evidence>
<keyword evidence="4" id="KW-0997">Cell inner membrane</keyword>
<evidence type="ECO:0000256" key="7">
    <source>
        <dbReference type="ARBA" id="ARBA00022967"/>
    </source>
</evidence>
<keyword evidence="3 9" id="KW-0500">Molybdenum</keyword>
<dbReference type="GO" id="GO:0140359">
    <property type="term" value="F:ABC-type transporter activity"/>
    <property type="evidence" value="ECO:0007669"/>
    <property type="project" value="InterPro"/>
</dbReference>
<dbReference type="InterPro" id="IPR005116">
    <property type="entry name" value="Transp-assoc_OB_typ1"/>
</dbReference>
<accession>A0A8J6YVW3</accession>
<dbReference type="RefSeq" id="WP_192534402.1">
    <property type="nucleotide sequence ID" value="NZ_JACZHT010000004.1"/>
</dbReference>
<feature type="domain" description="Mop" evidence="11">
    <location>
        <begin position="291"/>
        <end position="356"/>
    </location>
</feature>
<keyword evidence="7" id="KW-1278">Translocase</keyword>
<keyword evidence="5" id="KW-0547">Nucleotide-binding</keyword>
<dbReference type="PROSITE" id="PS51866">
    <property type="entry name" value="MOP"/>
    <property type="match status" value="1"/>
</dbReference>
<dbReference type="PROSITE" id="PS50893">
    <property type="entry name" value="ABC_TRANSPORTER_2"/>
    <property type="match status" value="1"/>
</dbReference>
<name>A0A8J6YVW3_9PROT</name>
<evidence type="ECO:0000256" key="1">
    <source>
        <dbReference type="ARBA" id="ARBA00022448"/>
    </source>
</evidence>
<dbReference type="SUPFAM" id="SSF50331">
    <property type="entry name" value="MOP-like"/>
    <property type="match status" value="1"/>
</dbReference>
<dbReference type="Pfam" id="PF03459">
    <property type="entry name" value="TOBE"/>
    <property type="match status" value="1"/>
</dbReference>
<dbReference type="InterPro" id="IPR017871">
    <property type="entry name" value="ABC_transporter-like_CS"/>
</dbReference>
<keyword evidence="8" id="KW-0472">Membrane</keyword>
<dbReference type="InterPro" id="IPR027417">
    <property type="entry name" value="P-loop_NTPase"/>
</dbReference>
<evidence type="ECO:0000256" key="5">
    <source>
        <dbReference type="ARBA" id="ARBA00022741"/>
    </source>
</evidence>
<evidence type="ECO:0000256" key="9">
    <source>
        <dbReference type="PROSITE-ProRule" id="PRU01213"/>
    </source>
</evidence>
<dbReference type="Gene3D" id="3.40.50.300">
    <property type="entry name" value="P-loop containing nucleotide triphosphate hydrolases"/>
    <property type="match status" value="1"/>
</dbReference>
<evidence type="ECO:0000256" key="4">
    <source>
        <dbReference type="ARBA" id="ARBA00022519"/>
    </source>
</evidence>
<dbReference type="AlphaFoldDB" id="A0A8J6YVW3"/>
<sequence>MSIEARFRCDRGDFVLDFNATFPARGVTALFGPSGCGKTTVLRCVAGLERAPGGVFRIGDETWQDGRVFLPAHRRSVGMVSQGESLFPHLPVLGNMLYGRKRSRIPPDPVEFEALVHLLGLGDLLARRIDTLSGGERQRVALARALLCGPRLLLLDEPLSALDAPRKAGILPYLERLCAQTSVPVLYVSHAPDEIARLADRVIVLDQGRVRAHGSVDEVFVRLDLPLGIGPDACAFVEAVVRAHDVTSHLSVLEFAGGTLLVERSDRPPGARLRVRIDARDVSLTLDRPERSSIINSFPVRVVETADADTPASLMVRLDAGGAGLLARITRYSAQALNIAPGLDLWAQVKGVAIFQ</sequence>
<evidence type="ECO:0000256" key="2">
    <source>
        <dbReference type="ARBA" id="ARBA00022475"/>
    </source>
</evidence>
<reference evidence="12" key="1">
    <citation type="submission" date="2020-10" db="EMBL/GenBank/DDBJ databases">
        <title>Genome sequence of the unusual species of purple photosynthetic bacteria, Phaeovibrio sulfidiphilus DSM 23193, type strain.</title>
        <authorList>
            <person name="Kyndt J.A."/>
            <person name="Meyer T.E."/>
        </authorList>
    </citation>
    <scope>NUCLEOTIDE SEQUENCE</scope>
    <source>
        <strain evidence="12">DSM 23193</strain>
    </source>
</reference>
<keyword evidence="1" id="KW-0813">Transport</keyword>
<evidence type="ECO:0000259" key="11">
    <source>
        <dbReference type="PROSITE" id="PS51866"/>
    </source>
</evidence>
<dbReference type="Pfam" id="PF00005">
    <property type="entry name" value="ABC_tran"/>
    <property type="match status" value="1"/>
</dbReference>
<dbReference type="PANTHER" id="PTHR43514">
    <property type="entry name" value="ABC TRANSPORTER I FAMILY MEMBER 10"/>
    <property type="match status" value="1"/>
</dbReference>
<dbReference type="GO" id="GO:0016887">
    <property type="term" value="F:ATP hydrolysis activity"/>
    <property type="evidence" value="ECO:0007669"/>
    <property type="project" value="InterPro"/>
</dbReference>
<evidence type="ECO:0000256" key="3">
    <source>
        <dbReference type="ARBA" id="ARBA00022505"/>
    </source>
</evidence>
<keyword evidence="6 12" id="KW-0067">ATP-binding</keyword>
<evidence type="ECO:0000313" key="13">
    <source>
        <dbReference type="Proteomes" id="UP000631034"/>
    </source>
</evidence>
<protein>
    <submittedName>
        <fullName evidence="12">Molybdenum ABC transporter ATP-binding protein</fullName>
    </submittedName>
</protein>
<evidence type="ECO:0000259" key="10">
    <source>
        <dbReference type="PROSITE" id="PS50893"/>
    </source>
</evidence>
<comment type="caution">
    <text evidence="12">The sequence shown here is derived from an EMBL/GenBank/DDBJ whole genome shotgun (WGS) entry which is preliminary data.</text>
</comment>
<dbReference type="SMART" id="SM00382">
    <property type="entry name" value="AAA"/>
    <property type="match status" value="1"/>
</dbReference>
<dbReference type="PROSITE" id="PS00211">
    <property type="entry name" value="ABC_TRANSPORTER_1"/>
    <property type="match status" value="1"/>
</dbReference>
<dbReference type="InterPro" id="IPR008995">
    <property type="entry name" value="Mo/tungstate-bd_C_term_dom"/>
</dbReference>
<dbReference type="GO" id="GO:0015098">
    <property type="term" value="F:molybdate ion transmembrane transporter activity"/>
    <property type="evidence" value="ECO:0007669"/>
    <property type="project" value="InterPro"/>
</dbReference>
<keyword evidence="2" id="KW-1003">Cell membrane</keyword>
<keyword evidence="13" id="KW-1185">Reference proteome</keyword>
<dbReference type="NCBIfam" id="TIGR02142">
    <property type="entry name" value="modC_ABC"/>
    <property type="match status" value="1"/>
</dbReference>
<gene>
    <name evidence="12" type="primary">modC</name>
    <name evidence="12" type="ORF">IHV25_07005</name>
</gene>
<dbReference type="PANTHER" id="PTHR43514:SF10">
    <property type="entry name" value="MOLYBDENUM IMPORT ATP-BINDING PROTEIN MODC 2"/>
    <property type="match status" value="1"/>
</dbReference>
<dbReference type="GO" id="GO:0016020">
    <property type="term" value="C:membrane"/>
    <property type="evidence" value="ECO:0007669"/>
    <property type="project" value="InterPro"/>
</dbReference>
<feature type="domain" description="ABC transporter" evidence="10">
    <location>
        <begin position="1"/>
        <end position="232"/>
    </location>
</feature>
<dbReference type="InterPro" id="IPR011868">
    <property type="entry name" value="ModC_ABC_ATP-bd"/>
</dbReference>
<evidence type="ECO:0000256" key="6">
    <source>
        <dbReference type="ARBA" id="ARBA00022840"/>
    </source>
</evidence>
<proteinExistence type="predicted"/>
<dbReference type="InterPro" id="IPR003439">
    <property type="entry name" value="ABC_transporter-like_ATP-bd"/>
</dbReference>
<dbReference type="InterPro" id="IPR003593">
    <property type="entry name" value="AAA+_ATPase"/>
</dbReference>
<dbReference type="SUPFAM" id="SSF52540">
    <property type="entry name" value="P-loop containing nucleoside triphosphate hydrolases"/>
    <property type="match status" value="1"/>
</dbReference>
<dbReference type="EMBL" id="JACZHT010000004">
    <property type="protein sequence ID" value="MBE1237394.1"/>
    <property type="molecule type" value="Genomic_DNA"/>
</dbReference>
<dbReference type="GO" id="GO:0005524">
    <property type="term" value="F:ATP binding"/>
    <property type="evidence" value="ECO:0007669"/>
    <property type="project" value="UniProtKB-KW"/>
</dbReference>
<dbReference type="Gene3D" id="2.40.50.100">
    <property type="match status" value="1"/>
</dbReference>
<dbReference type="InterPro" id="IPR004606">
    <property type="entry name" value="Mop_domain"/>
</dbReference>
<evidence type="ECO:0000313" key="12">
    <source>
        <dbReference type="EMBL" id="MBE1237394.1"/>
    </source>
</evidence>
<dbReference type="Proteomes" id="UP000631034">
    <property type="component" value="Unassembled WGS sequence"/>
</dbReference>
<organism evidence="12 13">
    <name type="scientific">Phaeovibrio sulfidiphilus</name>
    <dbReference type="NCBI Taxonomy" id="1220600"/>
    <lineage>
        <taxon>Bacteria</taxon>
        <taxon>Pseudomonadati</taxon>
        <taxon>Pseudomonadota</taxon>
        <taxon>Alphaproteobacteria</taxon>
        <taxon>Rhodospirillales</taxon>
        <taxon>Rhodospirillaceae</taxon>
        <taxon>Phaeovibrio</taxon>
    </lineage>
</organism>